<evidence type="ECO:0000313" key="9">
    <source>
        <dbReference type="EMBL" id="ACV68073.1"/>
    </source>
</evidence>
<organism evidence="9 10">
    <name type="scientific">Desulfohalobium retbaense (strain ATCC 49708 / DSM 5692 / JCM 16813 / HR100)</name>
    <dbReference type="NCBI Taxonomy" id="485915"/>
    <lineage>
        <taxon>Bacteria</taxon>
        <taxon>Pseudomonadati</taxon>
        <taxon>Thermodesulfobacteriota</taxon>
        <taxon>Desulfovibrionia</taxon>
        <taxon>Desulfovibrionales</taxon>
        <taxon>Desulfohalobiaceae</taxon>
        <taxon>Desulfohalobium</taxon>
    </lineage>
</organism>
<dbReference type="HAMAP" id="MF_00412">
    <property type="entry name" value="ProA"/>
    <property type="match status" value="1"/>
</dbReference>
<comment type="pathway">
    <text evidence="1 7">Amino-acid biosynthesis; L-proline biosynthesis; L-glutamate 5-semialdehyde from L-glutamate: step 2/2.</text>
</comment>
<evidence type="ECO:0000256" key="1">
    <source>
        <dbReference type="ARBA" id="ARBA00004985"/>
    </source>
</evidence>
<keyword evidence="2 7" id="KW-0028">Amino-acid biosynthesis</keyword>
<keyword evidence="7" id="KW-0963">Cytoplasm</keyword>
<comment type="function">
    <text evidence="7">Catalyzes the NADPH-dependent reduction of L-glutamate 5-phosphate into L-glutamate 5-semialdehyde and phosphate. The product spontaneously undergoes cyclization to form 1-pyrroline-5-carboxylate.</text>
</comment>
<dbReference type="KEGG" id="drt:Dret_0781"/>
<dbReference type="PANTHER" id="PTHR11063:SF8">
    <property type="entry name" value="DELTA-1-PYRROLINE-5-CARBOXYLATE SYNTHASE"/>
    <property type="match status" value="1"/>
</dbReference>
<keyword evidence="5 7" id="KW-0560">Oxidoreductase</keyword>
<dbReference type="GO" id="GO:0004350">
    <property type="term" value="F:glutamate-5-semialdehyde dehydrogenase activity"/>
    <property type="evidence" value="ECO:0007669"/>
    <property type="project" value="UniProtKB-UniRule"/>
</dbReference>
<dbReference type="STRING" id="485915.Dret_0781"/>
<dbReference type="PIRSF" id="PIRSF000151">
    <property type="entry name" value="GPR"/>
    <property type="match status" value="1"/>
</dbReference>
<dbReference type="EC" id="1.2.1.41" evidence="7"/>
<gene>
    <name evidence="7" type="primary">proA</name>
    <name evidence="9" type="ordered locus">Dret_0781</name>
</gene>
<keyword evidence="4 7" id="KW-0521">NADP</keyword>
<reference evidence="9 10" key="2">
    <citation type="journal article" date="2010" name="Stand. Genomic Sci.">
        <title>Complete genome sequence of Desulfohalobium retbaense type strain (HR(100)).</title>
        <authorList>
            <person name="Spring S."/>
            <person name="Nolan M."/>
            <person name="Lapidus A."/>
            <person name="Glavina Del Rio T."/>
            <person name="Copeland A."/>
            <person name="Tice H."/>
            <person name="Cheng J.F."/>
            <person name="Lucas S."/>
            <person name="Land M."/>
            <person name="Chen F."/>
            <person name="Bruce D."/>
            <person name="Goodwin L."/>
            <person name="Pitluck S."/>
            <person name="Ivanova N."/>
            <person name="Mavromatis K."/>
            <person name="Mikhailova N."/>
            <person name="Pati A."/>
            <person name="Chen A."/>
            <person name="Palaniappan K."/>
            <person name="Hauser L."/>
            <person name="Chang Y.J."/>
            <person name="Jeffries C.D."/>
            <person name="Munk C."/>
            <person name="Kiss H."/>
            <person name="Chain P."/>
            <person name="Han C."/>
            <person name="Brettin T."/>
            <person name="Detter J.C."/>
            <person name="Schuler E."/>
            <person name="Goker M."/>
            <person name="Rohde M."/>
            <person name="Bristow J."/>
            <person name="Eisen J.A."/>
            <person name="Markowitz V."/>
            <person name="Hugenholtz P."/>
            <person name="Kyrpides N.C."/>
            <person name="Klenk H.P."/>
        </authorList>
    </citation>
    <scope>NUCLEOTIDE SEQUENCE [LARGE SCALE GENOMIC DNA]</scope>
    <source>
        <strain evidence="9 10">DSM 5692</strain>
    </source>
</reference>
<protein>
    <recommendedName>
        <fullName evidence="7">Gamma-glutamyl phosphate reductase</fullName>
        <shortName evidence="7">GPR</shortName>
        <ecNumber evidence="7">1.2.1.41</ecNumber>
    </recommendedName>
    <alternativeName>
        <fullName evidence="7">Glutamate-5-semialdehyde dehydrogenase</fullName>
    </alternativeName>
    <alternativeName>
        <fullName evidence="7">Glutamyl-gamma-semialdehyde dehydrogenase</fullName>
        <shortName evidence="7">GSA dehydrogenase</shortName>
    </alternativeName>
</protein>
<evidence type="ECO:0000256" key="7">
    <source>
        <dbReference type="HAMAP-Rule" id="MF_00412"/>
    </source>
</evidence>
<keyword evidence="10" id="KW-1185">Reference proteome</keyword>
<dbReference type="InterPro" id="IPR016161">
    <property type="entry name" value="Ald_DH/histidinol_DH"/>
</dbReference>
<dbReference type="NCBIfam" id="TIGR00407">
    <property type="entry name" value="proA"/>
    <property type="match status" value="1"/>
</dbReference>
<dbReference type="CDD" id="cd07079">
    <property type="entry name" value="ALDH_F18-19_ProA-GPR"/>
    <property type="match status" value="1"/>
</dbReference>
<dbReference type="AlphaFoldDB" id="C8X0X6"/>
<evidence type="ECO:0000313" key="10">
    <source>
        <dbReference type="Proteomes" id="UP000001052"/>
    </source>
</evidence>
<dbReference type="SUPFAM" id="SSF53720">
    <property type="entry name" value="ALDH-like"/>
    <property type="match status" value="1"/>
</dbReference>
<dbReference type="InterPro" id="IPR015590">
    <property type="entry name" value="Aldehyde_DH_dom"/>
</dbReference>
<dbReference type="UniPathway" id="UPA00098">
    <property type="reaction ID" value="UER00360"/>
</dbReference>
<sequence length="456" mass="48773">MYFVAAPSSAFLPETRCELVVELKAHVERIQYNDRGEDMDAGQIAEFIRQAKTASLEVANASGEQKHQVLTGLAQGLRREAAHILEANARDIAKAEENGLDAARIDRLRLTEAGIEAMAQACGHVADMDDPVGSIESMQKRPNGLLVGQMRIPLGLVAMIYESRPNVTIDAGILCLKAGNGVVLRGGSEAFFSNQALASVFQEALQAAGLPPAAISLLPTTDRAAVQTLLQMGDVVDVVIPRGGEGLIKAVTEQATMPVLKHFKGVCHIYVDDTAELDAALDIVENAKVQRPGVCNALECLLVHKDVAERFLPAVAQRLGAAGVKFRACAASLPLLGELAQAANDQDWGREFLDLILAVKVVEDQDAAQAHIRQYGSNHSEAILATDHNRAMRFLREVDASAVLVNASTRFNDGGELGLGAEIGISTSKLHAYGPMGVHELTSRKFVLLGQGQVRS</sequence>
<dbReference type="InterPro" id="IPR016163">
    <property type="entry name" value="Ald_DH_C"/>
</dbReference>
<feature type="domain" description="Aldehyde dehydrogenase" evidence="8">
    <location>
        <begin position="38"/>
        <end position="319"/>
    </location>
</feature>
<name>C8X0X6_DESRD</name>
<dbReference type="InterPro" id="IPR016162">
    <property type="entry name" value="Ald_DH_N"/>
</dbReference>
<dbReference type="GO" id="GO:0005737">
    <property type="term" value="C:cytoplasm"/>
    <property type="evidence" value="ECO:0007669"/>
    <property type="project" value="UniProtKB-SubCell"/>
</dbReference>
<evidence type="ECO:0000256" key="6">
    <source>
        <dbReference type="ARBA" id="ARBA00049024"/>
    </source>
</evidence>
<dbReference type="PANTHER" id="PTHR11063">
    <property type="entry name" value="GLUTAMATE SEMIALDEHYDE DEHYDROGENASE"/>
    <property type="match status" value="1"/>
</dbReference>
<keyword evidence="3 7" id="KW-0641">Proline biosynthesis</keyword>
<evidence type="ECO:0000259" key="8">
    <source>
        <dbReference type="Pfam" id="PF00171"/>
    </source>
</evidence>
<comment type="catalytic activity">
    <reaction evidence="6 7">
        <text>L-glutamate 5-semialdehyde + phosphate + NADP(+) = L-glutamyl 5-phosphate + NADPH + H(+)</text>
        <dbReference type="Rhea" id="RHEA:19541"/>
        <dbReference type="ChEBI" id="CHEBI:15378"/>
        <dbReference type="ChEBI" id="CHEBI:43474"/>
        <dbReference type="ChEBI" id="CHEBI:57783"/>
        <dbReference type="ChEBI" id="CHEBI:58066"/>
        <dbReference type="ChEBI" id="CHEBI:58274"/>
        <dbReference type="ChEBI" id="CHEBI:58349"/>
        <dbReference type="EC" id="1.2.1.41"/>
    </reaction>
</comment>
<evidence type="ECO:0000256" key="5">
    <source>
        <dbReference type="ARBA" id="ARBA00023002"/>
    </source>
</evidence>
<comment type="similarity">
    <text evidence="7">Belongs to the gamma-glutamyl phosphate reductase family.</text>
</comment>
<dbReference type="Gene3D" id="3.40.309.10">
    <property type="entry name" value="Aldehyde Dehydrogenase, Chain A, domain 2"/>
    <property type="match status" value="1"/>
</dbReference>
<evidence type="ECO:0000256" key="3">
    <source>
        <dbReference type="ARBA" id="ARBA00022650"/>
    </source>
</evidence>
<proteinExistence type="inferred from homology"/>
<accession>C8X0X6</accession>
<dbReference type="eggNOG" id="COG0014">
    <property type="taxonomic scope" value="Bacteria"/>
</dbReference>
<dbReference type="InterPro" id="IPR000965">
    <property type="entry name" value="GPR_dom"/>
</dbReference>
<dbReference type="EMBL" id="CP001734">
    <property type="protein sequence ID" value="ACV68073.1"/>
    <property type="molecule type" value="Genomic_DNA"/>
</dbReference>
<dbReference type="Proteomes" id="UP000001052">
    <property type="component" value="Chromosome"/>
</dbReference>
<dbReference type="HOGENOM" id="CLU_030231_0_0_7"/>
<dbReference type="Pfam" id="PF00171">
    <property type="entry name" value="Aldedh"/>
    <property type="match status" value="1"/>
</dbReference>
<dbReference type="NCBIfam" id="NF001221">
    <property type="entry name" value="PRK00197.1"/>
    <property type="match status" value="1"/>
</dbReference>
<dbReference type="FunFam" id="3.40.309.10:FF:000006">
    <property type="entry name" value="Gamma-glutamyl phosphate reductase"/>
    <property type="match status" value="1"/>
</dbReference>
<dbReference type="Gene3D" id="3.40.605.10">
    <property type="entry name" value="Aldehyde Dehydrogenase, Chain A, domain 1"/>
    <property type="match status" value="1"/>
</dbReference>
<dbReference type="InterPro" id="IPR012134">
    <property type="entry name" value="Glu-5-SA_DH"/>
</dbReference>
<dbReference type="GO" id="GO:0055129">
    <property type="term" value="P:L-proline biosynthetic process"/>
    <property type="evidence" value="ECO:0007669"/>
    <property type="project" value="UniProtKB-UniRule"/>
</dbReference>
<comment type="subcellular location">
    <subcellularLocation>
        <location evidence="7">Cytoplasm</location>
    </subcellularLocation>
</comment>
<dbReference type="GO" id="GO:0050661">
    <property type="term" value="F:NADP binding"/>
    <property type="evidence" value="ECO:0007669"/>
    <property type="project" value="InterPro"/>
</dbReference>
<reference evidence="10" key="1">
    <citation type="submission" date="2009-09" db="EMBL/GenBank/DDBJ databases">
        <title>The complete chromosome of Desulfohalobium retbaense DSM 5692.</title>
        <authorList>
            <consortium name="US DOE Joint Genome Institute (JGI-PGF)"/>
            <person name="Lucas S."/>
            <person name="Copeland A."/>
            <person name="Lapidus A."/>
            <person name="Glavina del Rio T."/>
            <person name="Dalin E."/>
            <person name="Tice H."/>
            <person name="Bruce D."/>
            <person name="Goodwin L."/>
            <person name="Pitluck S."/>
            <person name="Kyrpides N."/>
            <person name="Mavromatis K."/>
            <person name="Ivanova N."/>
            <person name="Mikhailova N."/>
            <person name="Munk A.C."/>
            <person name="Brettin T."/>
            <person name="Detter J.C."/>
            <person name="Han C."/>
            <person name="Tapia R."/>
            <person name="Larimer F."/>
            <person name="Land M."/>
            <person name="Hauser L."/>
            <person name="Markowitz V."/>
            <person name="Cheng J.-F."/>
            <person name="Hugenholtz P."/>
            <person name="Woyke T."/>
            <person name="Wu D."/>
            <person name="Spring S."/>
            <person name="Klenk H.-P."/>
            <person name="Eisen J.A."/>
        </authorList>
    </citation>
    <scope>NUCLEOTIDE SEQUENCE [LARGE SCALE GENOMIC DNA]</scope>
    <source>
        <strain evidence="10">DSM 5692</strain>
    </source>
</reference>
<evidence type="ECO:0000256" key="2">
    <source>
        <dbReference type="ARBA" id="ARBA00022605"/>
    </source>
</evidence>
<evidence type="ECO:0000256" key="4">
    <source>
        <dbReference type="ARBA" id="ARBA00022857"/>
    </source>
</evidence>